<accession>A0A7L9FHL9</accession>
<dbReference type="InterPro" id="IPR017853">
    <property type="entry name" value="GH"/>
</dbReference>
<evidence type="ECO:0000313" key="2">
    <source>
        <dbReference type="EMBL" id="QOJ79217.1"/>
    </source>
</evidence>
<proteinExistence type="predicted"/>
<name>A0A7L9FHL9_9CREN</name>
<dbReference type="PANTHER" id="PTHR31268">
    <property type="match status" value="1"/>
</dbReference>
<dbReference type="RefSeq" id="WP_192819189.1">
    <property type="nucleotide sequence ID" value="NZ_CP062310.1"/>
</dbReference>
<dbReference type="SUPFAM" id="SSF51445">
    <property type="entry name" value="(Trans)glycosidases"/>
    <property type="match status" value="1"/>
</dbReference>
<dbReference type="Pfam" id="PF05691">
    <property type="entry name" value="Raffinose_syn"/>
    <property type="match status" value="2"/>
</dbReference>
<dbReference type="GeneID" id="59148586"/>
<organism evidence="2 3">
    <name type="scientific">Infirmifilum lucidum</name>
    <dbReference type="NCBI Taxonomy" id="2776706"/>
    <lineage>
        <taxon>Archaea</taxon>
        <taxon>Thermoproteota</taxon>
        <taxon>Thermoprotei</taxon>
        <taxon>Thermofilales</taxon>
        <taxon>Thermofilaceae</taxon>
        <taxon>Infirmifilum</taxon>
    </lineage>
</organism>
<dbReference type="Gene3D" id="3.20.20.70">
    <property type="entry name" value="Aldolase class I"/>
    <property type="match status" value="1"/>
</dbReference>
<keyword evidence="1" id="KW-0119">Carbohydrate metabolism</keyword>
<dbReference type="PANTHER" id="PTHR31268:SF32">
    <property type="entry name" value="GALACTINOL--SUCROSE GALACTOSYLTRANSFERASE 2-RELATED"/>
    <property type="match status" value="1"/>
</dbReference>
<evidence type="ECO:0000256" key="1">
    <source>
        <dbReference type="ARBA" id="ARBA00023277"/>
    </source>
</evidence>
<evidence type="ECO:0000313" key="3">
    <source>
        <dbReference type="Proteomes" id="UP000594121"/>
    </source>
</evidence>
<dbReference type="KEGG" id="thel:IG193_01780"/>
<dbReference type="InterPro" id="IPR008811">
    <property type="entry name" value="Glycosyl_hydrolases_36"/>
</dbReference>
<sequence length="689" mass="76997">MPGDDFSPSVTEVFVSFEGLLEKTTASTGGVYLTSSGRQARLSRRSVHGVSILELLGSGTSTVEGVAAILGVRLPHYRRVLAFHHTYDPPGYLGGSSEPYHYPQAQEVGGFMVSPWTFPWHAKSLDEMPTSLKISQLLLEVEEGYAFLLAVPSRGYAPYFTKPKGASLELVVTAGTQHNWRDLPLLAYATSNDPYTAVETVYKAVASYLDRVCSLRTRKRFPDALGFLGWCTWNAFWRNLDEQKVVDGAREIMAKAPVRMVLVDDGWMTEENGKLKDFEEDRQKFPRGLAGIVDSLKRNGVRSVGLWLTLNGYWNGVDPKSKLAESYRDELVEVGGQLAPNPERAHSFYIDWFKSIRAKGFDFVKVDNQYALSTVYAESYPVELASQKLHEAVEAAAALCGLEVLNCMSLNPEHFFNWYKSSVVRASIDYSVPHSVSRSKLHVYFNAYNSIWLSQLAWPDWDMFQSYDPLALIHAVARALSGGPVYVTDEPGKTRGEILSPLAFRDGRIPRLDGVGRPTRDTVMLDPYNEKVVLKLENKLTVPGLGTYSLLGVFNIYRGHERIEYSFKPGDLGAEGDEVIVYEFFSGTARKVDSHEEIKSALEPNGVHLYIIAPLRHGVGVLGTRELYITPAVVDYAEDIKGEIVVHLRELRPIMLYLEKSVLVDGEESAPGFHEIHPMRTVLKIKALQ</sequence>
<dbReference type="AlphaFoldDB" id="A0A7L9FHL9"/>
<protein>
    <submittedName>
        <fullName evidence="2">Alpha-galactosidase</fullName>
    </submittedName>
</protein>
<dbReference type="InParanoid" id="A0A7L9FHL9"/>
<keyword evidence="3" id="KW-1185">Reference proteome</keyword>
<reference evidence="2 3" key="1">
    <citation type="submission" date="2020-10" db="EMBL/GenBank/DDBJ databases">
        <title>Thermofilum lucidum 3507LT sp. nov. a novel member of Thermofilaceae family isolated from Chile hot spring, and proposal of description order Thermofilales.</title>
        <authorList>
            <person name="Zayulina K.S."/>
            <person name="Elcheninov A.G."/>
            <person name="Toshchakov S.V."/>
            <person name="Kublanov I.V."/>
        </authorList>
    </citation>
    <scope>NUCLEOTIDE SEQUENCE [LARGE SCALE GENOMIC DNA]</scope>
    <source>
        <strain evidence="2 3">3507LT</strain>
    </source>
</reference>
<dbReference type="Proteomes" id="UP000594121">
    <property type="component" value="Chromosome"/>
</dbReference>
<gene>
    <name evidence="2" type="ORF">IG193_01780</name>
</gene>
<dbReference type="EMBL" id="CP062310">
    <property type="protein sequence ID" value="QOJ79217.1"/>
    <property type="molecule type" value="Genomic_DNA"/>
</dbReference>
<dbReference type="InterPro" id="IPR013785">
    <property type="entry name" value="Aldolase_TIM"/>
</dbReference>